<dbReference type="GeneID" id="99683573"/>
<accession>A0A4R2M5U1</accession>
<sequence>MGARHKGWVDAGGICQRYALSGQGPLTVVLVHEMGGSIESWDAVVERLEGEHRLLCYDQRGFGLSEKNRDITLGTLEADLAALLDGLDIAQPVVLAGAALGAAVCLAFALRYPQRTAGLVVSSPATGGMPQAARDAMQDRMRKVRAHGMRGVADAMLEVTYPAPLRDRQEAFRLHRQRWLAIDPDSFIAVNEMLASFDLEPRLSAIGCPVRVIGCTHDAIRPPQRSREIAARMPQASYVEHPSGHFMPLQTPALFADELRQFIGRTI</sequence>
<dbReference type="EMBL" id="SLXD01000006">
    <property type="protein sequence ID" value="TCP02609.1"/>
    <property type="molecule type" value="Genomic_DNA"/>
</dbReference>
<protein>
    <submittedName>
        <fullName evidence="2">3-oxoadipate enol-lactonase</fullName>
    </submittedName>
</protein>
<evidence type="ECO:0000313" key="2">
    <source>
        <dbReference type="EMBL" id="TCP02609.1"/>
    </source>
</evidence>
<dbReference type="OrthoDB" id="9799989at2"/>
<dbReference type="SUPFAM" id="SSF53474">
    <property type="entry name" value="alpha/beta-Hydrolases"/>
    <property type="match status" value="1"/>
</dbReference>
<dbReference type="InterPro" id="IPR029058">
    <property type="entry name" value="AB_hydrolase_fold"/>
</dbReference>
<dbReference type="PRINTS" id="PR00111">
    <property type="entry name" value="ABHYDROLASE"/>
</dbReference>
<reference evidence="2 3" key="1">
    <citation type="submission" date="2019-03" db="EMBL/GenBank/DDBJ databases">
        <title>Genomic Encyclopedia of Type Strains, Phase IV (KMG-IV): sequencing the most valuable type-strain genomes for metagenomic binning, comparative biology and taxonomic classification.</title>
        <authorList>
            <person name="Goeker M."/>
        </authorList>
    </citation>
    <scope>NUCLEOTIDE SEQUENCE [LARGE SCALE GENOMIC DNA]</scope>
    <source>
        <strain evidence="2 3">DSM 1709</strain>
    </source>
</reference>
<comment type="caution">
    <text evidence="2">The sequence shown here is derived from an EMBL/GenBank/DDBJ whole genome shotgun (WGS) entry which is preliminary data.</text>
</comment>
<organism evidence="2 3">
    <name type="scientific">Rubrivivax gelatinosus</name>
    <name type="common">Rhodocyclus gelatinosus</name>
    <name type="synonym">Rhodopseudomonas gelatinosa</name>
    <dbReference type="NCBI Taxonomy" id="28068"/>
    <lineage>
        <taxon>Bacteria</taxon>
        <taxon>Pseudomonadati</taxon>
        <taxon>Pseudomonadota</taxon>
        <taxon>Betaproteobacteria</taxon>
        <taxon>Burkholderiales</taxon>
        <taxon>Sphaerotilaceae</taxon>
        <taxon>Rubrivivax</taxon>
    </lineage>
</organism>
<dbReference type="InterPro" id="IPR050471">
    <property type="entry name" value="AB_hydrolase"/>
</dbReference>
<name>A0A4R2M5U1_RUBGE</name>
<dbReference type="AlphaFoldDB" id="A0A4R2M5U1"/>
<dbReference type="Pfam" id="PF12697">
    <property type="entry name" value="Abhydrolase_6"/>
    <property type="match status" value="1"/>
</dbReference>
<dbReference type="RefSeq" id="WP_132647209.1">
    <property type="nucleotide sequence ID" value="NZ_CP181386.1"/>
</dbReference>
<dbReference type="PANTHER" id="PTHR43433">
    <property type="entry name" value="HYDROLASE, ALPHA/BETA FOLD FAMILY PROTEIN"/>
    <property type="match status" value="1"/>
</dbReference>
<gene>
    <name evidence="2" type="ORF">EV684_106171</name>
</gene>
<dbReference type="Gene3D" id="3.40.50.1820">
    <property type="entry name" value="alpha/beta hydrolase"/>
    <property type="match status" value="1"/>
</dbReference>
<proteinExistence type="predicted"/>
<feature type="domain" description="AB hydrolase-1" evidence="1">
    <location>
        <begin position="28"/>
        <end position="257"/>
    </location>
</feature>
<dbReference type="Proteomes" id="UP000295106">
    <property type="component" value="Unassembled WGS sequence"/>
</dbReference>
<evidence type="ECO:0000259" key="1">
    <source>
        <dbReference type="Pfam" id="PF12697"/>
    </source>
</evidence>
<dbReference type="PANTHER" id="PTHR43433:SF5">
    <property type="entry name" value="AB HYDROLASE-1 DOMAIN-CONTAINING PROTEIN"/>
    <property type="match status" value="1"/>
</dbReference>
<dbReference type="InterPro" id="IPR000073">
    <property type="entry name" value="AB_hydrolase_1"/>
</dbReference>
<evidence type="ECO:0000313" key="3">
    <source>
        <dbReference type="Proteomes" id="UP000295106"/>
    </source>
</evidence>